<sequence>MFGKIFRVPLPVGAGRRAVVLAWLGVCCLLASPTQAQGPDIVVYTESYPPYSYLTKDGRLDGLSTRLVRRLLDETGIEYRIIHVPWTRAYRATLEEDNALIYTIARQEGREDLFQWLVQLGSIKFHLFARQDDHRFDAEIDWNMAHYRVACLVDDISCLLVKGLKVPEKNIYRIAEVNRPDVMLVLAGRADLYVAEEIHNRYRLKAFGVSPDRLKPVKTLEAGGDLFLASGLGLKPDLRAAIMGARDRLREAGDLLTLDPSELDNLPE</sequence>
<name>A0A1G6ZLR9_9PROT</name>
<feature type="signal peptide" evidence="1">
    <location>
        <begin position="1"/>
        <end position="36"/>
    </location>
</feature>
<keyword evidence="4" id="KW-1185">Reference proteome</keyword>
<dbReference type="Pfam" id="PF00497">
    <property type="entry name" value="SBP_bac_3"/>
    <property type="match status" value="1"/>
</dbReference>
<dbReference type="PANTHER" id="PTHR38834">
    <property type="entry name" value="PERIPLASMIC SUBSTRATE BINDING PROTEIN FAMILY 3"/>
    <property type="match status" value="1"/>
</dbReference>
<gene>
    <name evidence="3" type="ORF">SAMN04488071_1865</name>
</gene>
<accession>A0A1G6ZLR9</accession>
<evidence type="ECO:0000313" key="4">
    <source>
        <dbReference type="Proteomes" id="UP000183685"/>
    </source>
</evidence>
<feature type="domain" description="Solute-binding protein family 3/N-terminal" evidence="2">
    <location>
        <begin position="42"/>
        <end position="171"/>
    </location>
</feature>
<dbReference type="PANTHER" id="PTHR38834:SF3">
    <property type="entry name" value="SOLUTE-BINDING PROTEIN FAMILY 3_N-TERMINAL DOMAIN-CONTAINING PROTEIN"/>
    <property type="match status" value="1"/>
</dbReference>
<dbReference type="SUPFAM" id="SSF53850">
    <property type="entry name" value="Periplasmic binding protein-like II"/>
    <property type="match status" value="1"/>
</dbReference>
<dbReference type="Proteomes" id="UP000183685">
    <property type="component" value="Unassembled WGS sequence"/>
</dbReference>
<organism evidence="3 4">
    <name type="scientific">Kordiimonas lacus</name>
    <dbReference type="NCBI Taxonomy" id="637679"/>
    <lineage>
        <taxon>Bacteria</taxon>
        <taxon>Pseudomonadati</taxon>
        <taxon>Pseudomonadota</taxon>
        <taxon>Alphaproteobacteria</taxon>
        <taxon>Kordiimonadales</taxon>
        <taxon>Kordiimonadaceae</taxon>
        <taxon>Kordiimonas</taxon>
    </lineage>
</organism>
<evidence type="ECO:0000259" key="2">
    <source>
        <dbReference type="Pfam" id="PF00497"/>
    </source>
</evidence>
<evidence type="ECO:0000256" key="1">
    <source>
        <dbReference type="SAM" id="SignalP"/>
    </source>
</evidence>
<dbReference type="InterPro" id="IPR001638">
    <property type="entry name" value="Solute-binding_3/MltF_N"/>
</dbReference>
<feature type="chain" id="PRO_5010226980" evidence="1">
    <location>
        <begin position="37"/>
        <end position="268"/>
    </location>
</feature>
<dbReference type="Gene3D" id="3.40.190.10">
    <property type="entry name" value="Periplasmic binding protein-like II"/>
    <property type="match status" value="2"/>
</dbReference>
<reference evidence="3 4" key="1">
    <citation type="submission" date="2016-10" db="EMBL/GenBank/DDBJ databases">
        <authorList>
            <person name="de Groot N.N."/>
        </authorList>
    </citation>
    <scope>NUCLEOTIDE SEQUENCE [LARGE SCALE GENOMIC DNA]</scope>
    <source>
        <strain evidence="3 4">CGMCC 1.9109</strain>
    </source>
</reference>
<keyword evidence="1" id="KW-0732">Signal</keyword>
<evidence type="ECO:0000313" key="3">
    <source>
        <dbReference type="EMBL" id="SDE03450.1"/>
    </source>
</evidence>
<dbReference type="STRING" id="637679.GCA_001550055_01990"/>
<dbReference type="EMBL" id="FNAK01000004">
    <property type="protein sequence ID" value="SDE03450.1"/>
    <property type="molecule type" value="Genomic_DNA"/>
</dbReference>
<protein>
    <submittedName>
        <fullName evidence="3">ABC-type amino acid transport substrate-binding protein</fullName>
    </submittedName>
</protein>
<dbReference type="OrthoDB" id="9807134at2"/>
<dbReference type="AlphaFoldDB" id="A0A1G6ZLR9"/>
<proteinExistence type="predicted"/>